<keyword evidence="1" id="KW-0210">Decarboxylase</keyword>
<organism evidence="4 5">
    <name type="scientific">Pseudoloma neurophilia</name>
    <dbReference type="NCBI Taxonomy" id="146866"/>
    <lineage>
        <taxon>Eukaryota</taxon>
        <taxon>Fungi</taxon>
        <taxon>Fungi incertae sedis</taxon>
        <taxon>Microsporidia</taxon>
        <taxon>Pseudoloma</taxon>
    </lineage>
</organism>
<dbReference type="AlphaFoldDB" id="A0A0R0M6F2"/>
<dbReference type="EMBL" id="LGUB01000004">
    <property type="protein sequence ID" value="KRH95166.1"/>
    <property type="molecule type" value="Genomic_DNA"/>
</dbReference>
<feature type="transmembrane region" description="Helical" evidence="3">
    <location>
        <begin position="583"/>
        <end position="601"/>
    </location>
</feature>
<dbReference type="GO" id="GO:0008654">
    <property type="term" value="P:phospholipid biosynthetic process"/>
    <property type="evidence" value="ECO:0007669"/>
    <property type="project" value="InterPro"/>
</dbReference>
<reference evidence="4 5" key="1">
    <citation type="submission" date="2015-07" db="EMBL/GenBank/DDBJ databases">
        <title>The genome of Pseudoloma neurophilia, a relevant intracellular parasite of the zebrafish.</title>
        <authorList>
            <person name="Ndikumana S."/>
            <person name="Pelin A."/>
            <person name="Sanders J."/>
            <person name="Corradi N."/>
        </authorList>
    </citation>
    <scope>NUCLEOTIDE SEQUENCE [LARGE SCALE GENOMIC DNA]</scope>
    <source>
        <strain evidence="4 5">MK1</strain>
    </source>
</reference>
<evidence type="ECO:0000313" key="5">
    <source>
        <dbReference type="Proteomes" id="UP000051530"/>
    </source>
</evidence>
<comment type="caution">
    <text evidence="4">The sequence shown here is derived from an EMBL/GenBank/DDBJ whole genome shotgun (WGS) entry which is preliminary data.</text>
</comment>
<keyword evidence="2" id="KW-0456">Lyase</keyword>
<dbReference type="PANTHER" id="PTHR10067">
    <property type="entry name" value="PHOSPHATIDYLSERINE DECARBOXYLASE"/>
    <property type="match status" value="1"/>
</dbReference>
<name>A0A0R0M6F2_9MICR</name>
<evidence type="ECO:0000256" key="1">
    <source>
        <dbReference type="ARBA" id="ARBA00022793"/>
    </source>
</evidence>
<feature type="transmembrane region" description="Helical" evidence="3">
    <location>
        <begin position="166"/>
        <end position="195"/>
    </location>
</feature>
<dbReference type="OrthoDB" id="5973539at2759"/>
<dbReference type="Pfam" id="PF02666">
    <property type="entry name" value="PS_Dcarbxylase"/>
    <property type="match status" value="1"/>
</dbReference>
<feature type="transmembrane region" description="Helical" evidence="3">
    <location>
        <begin position="201"/>
        <end position="225"/>
    </location>
</feature>
<dbReference type="VEuPathDB" id="MicrosporidiaDB:M153_2200026179"/>
<keyword evidence="3" id="KW-0472">Membrane</keyword>
<keyword evidence="3" id="KW-1133">Transmembrane helix</keyword>
<keyword evidence="5" id="KW-1185">Reference proteome</keyword>
<dbReference type="InterPro" id="IPR003817">
    <property type="entry name" value="PS_Dcarbxylase"/>
</dbReference>
<evidence type="ECO:0000256" key="3">
    <source>
        <dbReference type="SAM" id="Phobius"/>
    </source>
</evidence>
<dbReference type="Proteomes" id="UP000051530">
    <property type="component" value="Unassembled WGS sequence"/>
</dbReference>
<feature type="transmembrane region" description="Helical" evidence="3">
    <location>
        <begin position="232"/>
        <end position="250"/>
    </location>
</feature>
<evidence type="ECO:0000313" key="4">
    <source>
        <dbReference type="EMBL" id="KRH95166.1"/>
    </source>
</evidence>
<gene>
    <name evidence="4" type="ORF">M153_2200026179</name>
</gene>
<sequence length="662" mass="77491">MKNYLKINLPSNDISYTIRVKNIKKSKIAPIKLQINENITEIYENITLPVEKPFILHILLINDCKFEIFQNNENYLKTKPFISDKRNLNEKMVTSCPFTFANYLLAVYKNLEVQNFNSSRLNINSSRLIIFDKNTGLYLNETVPMVLRLYYDLNNFIKRKQFKFKIFFIIFVILLGVLWFDFTVLSLYFFILSAYGTKVDYFSVIVQFSNYFLIQLSLHLTLLISKTHFNHFIFYSWLSKWLIPLFIWSYDIDIKQSNDTSKDSYNGTSKDSYNDSYNDLSKDSYKDTYKDTSNDTYNGTSKDSFNDTSKDSYNDTYNDSYKDTFNDTSKDTSKDSYNGTFNDTSKDTYNDTSDIKDKKPFLHSNTILDSLILNILSKFSYLSLLFKYARKFDCFNSFFKRNLETKRNIFDCNHLIKEKTSDFTLQDKKQPSVIQETNTDNKIIKSDSCTCLISPCDSRLLVFRKSENLKLFIKNQTICIGKLIRKPCVSNCWCFSSCNKYSNDFTKNAFKQFEPSIDWTVLVFRLAPSDYHHFHSPLDVKIKKITNFNGELLSVHSKCMDNLAIMKNKRIVIEMELENEKIIFYYVIIGAKFVGSITLFIKEGEILKRGQDMGHFNMGGSTVVLVFEKSDYFKNLDQILENTTNGIETLVKMGENICRCKE</sequence>
<evidence type="ECO:0000256" key="2">
    <source>
        <dbReference type="ARBA" id="ARBA00023239"/>
    </source>
</evidence>
<protein>
    <submittedName>
        <fullName evidence="4">Phosphatidylserine decarboxylase</fullName>
    </submittedName>
</protein>
<dbReference type="GO" id="GO:0004609">
    <property type="term" value="F:phosphatidylserine decarboxylase activity"/>
    <property type="evidence" value="ECO:0007669"/>
    <property type="project" value="InterPro"/>
</dbReference>
<proteinExistence type="predicted"/>
<keyword evidence="3" id="KW-0812">Transmembrane</keyword>
<accession>A0A0R0M6F2</accession>